<dbReference type="InterPro" id="IPR050324">
    <property type="entry name" value="CDP-alcohol_PTase-I"/>
</dbReference>
<evidence type="ECO:0000256" key="6">
    <source>
        <dbReference type="ARBA" id="ARBA00022989"/>
    </source>
</evidence>
<keyword evidence="8 12" id="KW-0472">Membrane</keyword>
<dbReference type="GO" id="GO:0016020">
    <property type="term" value="C:membrane"/>
    <property type="evidence" value="ECO:0007669"/>
    <property type="project" value="UniProtKB-SubCell"/>
</dbReference>
<evidence type="ECO:0000256" key="7">
    <source>
        <dbReference type="ARBA" id="ARBA00023098"/>
    </source>
</evidence>
<keyword evidence="10" id="KW-1208">Phospholipid metabolism</keyword>
<keyword evidence="4 11" id="KW-0808">Transferase</keyword>
<keyword evidence="7" id="KW-0443">Lipid metabolism</keyword>
<dbReference type="GO" id="GO:0016780">
    <property type="term" value="F:phosphotransferase activity, for other substituted phosphate groups"/>
    <property type="evidence" value="ECO:0007669"/>
    <property type="project" value="InterPro"/>
</dbReference>
<sequence length="246" mass="27270">MRPGRASNEKLFTAANEPYFFVRLWTEIVKPLSMWLLFLRGLSSCQLEVDRIDGMTQMQVKDNVFTIPNVLSVSRLVILLPLSLYLLATHRYAWTLVALFFLGATDWLDGYLARALNQQSELGKYMDVVADRISVVFIALGLVFAGLVPWWVVCVIAGVDAIVAATTWFLFHGPPNIAVSFVGKVRTALLLFALPGMILAAALDSPSVREASYVVLAIGLVFHIVAAVGYIRAMVRNRPGKNVRQD</sequence>
<dbReference type="EMBL" id="VULO01000007">
    <property type="protein sequence ID" value="MSS84458.1"/>
    <property type="molecule type" value="Genomic_DNA"/>
</dbReference>
<feature type="transmembrane region" description="Helical" evidence="12">
    <location>
        <begin position="63"/>
        <end position="86"/>
    </location>
</feature>
<comment type="similarity">
    <text evidence="2 11">Belongs to the CDP-alcohol phosphatidyltransferase class-I family.</text>
</comment>
<dbReference type="InterPro" id="IPR043130">
    <property type="entry name" value="CDP-OH_PTrfase_TM_dom"/>
</dbReference>
<feature type="transmembrane region" description="Helical" evidence="12">
    <location>
        <begin position="92"/>
        <end position="113"/>
    </location>
</feature>
<accession>A0A6N7W8J3</accession>
<comment type="caution">
    <text evidence="13">The sequence shown here is derived from an EMBL/GenBank/DDBJ whole genome shotgun (WGS) entry which is preliminary data.</text>
</comment>
<evidence type="ECO:0000256" key="11">
    <source>
        <dbReference type="RuleBase" id="RU003750"/>
    </source>
</evidence>
<evidence type="ECO:0000256" key="5">
    <source>
        <dbReference type="ARBA" id="ARBA00022692"/>
    </source>
</evidence>
<name>A0A6N7W8J3_9ACTO</name>
<organism evidence="13 14">
    <name type="scientific">Scrofimicrobium canadense</name>
    <dbReference type="NCBI Taxonomy" id="2652290"/>
    <lineage>
        <taxon>Bacteria</taxon>
        <taxon>Bacillati</taxon>
        <taxon>Actinomycetota</taxon>
        <taxon>Actinomycetes</taxon>
        <taxon>Actinomycetales</taxon>
        <taxon>Actinomycetaceae</taxon>
        <taxon>Scrofimicrobium</taxon>
    </lineage>
</organism>
<gene>
    <name evidence="13" type="ORF">FYJ24_06710</name>
</gene>
<dbReference type="PROSITE" id="PS00379">
    <property type="entry name" value="CDP_ALCOHOL_P_TRANSF"/>
    <property type="match status" value="1"/>
</dbReference>
<dbReference type="PANTHER" id="PTHR14269">
    <property type="entry name" value="CDP-DIACYLGLYCEROL--GLYCEROL-3-PHOSPHATE 3-PHOSPHATIDYLTRANSFERASE-RELATED"/>
    <property type="match status" value="1"/>
</dbReference>
<dbReference type="Pfam" id="PF01066">
    <property type="entry name" value="CDP-OH_P_transf"/>
    <property type="match status" value="1"/>
</dbReference>
<feature type="transmembrane region" description="Helical" evidence="12">
    <location>
        <begin position="183"/>
        <end position="203"/>
    </location>
</feature>
<evidence type="ECO:0000256" key="1">
    <source>
        <dbReference type="ARBA" id="ARBA00004141"/>
    </source>
</evidence>
<keyword evidence="5 12" id="KW-0812">Transmembrane</keyword>
<dbReference type="Proteomes" id="UP000470875">
    <property type="component" value="Unassembled WGS sequence"/>
</dbReference>
<keyword evidence="3" id="KW-0444">Lipid biosynthesis</keyword>
<evidence type="ECO:0000256" key="3">
    <source>
        <dbReference type="ARBA" id="ARBA00022516"/>
    </source>
</evidence>
<evidence type="ECO:0000313" key="13">
    <source>
        <dbReference type="EMBL" id="MSS84458.1"/>
    </source>
</evidence>
<dbReference type="AlphaFoldDB" id="A0A6N7W8J3"/>
<dbReference type="PANTHER" id="PTHR14269:SF11">
    <property type="entry name" value="CDP-DIACYLGLYCEROL--GLYCEROL-3-PHOSPHATE 3-PHOSPHATIDYLTRANSFERASE"/>
    <property type="match status" value="1"/>
</dbReference>
<proteinExistence type="inferred from homology"/>
<evidence type="ECO:0000256" key="4">
    <source>
        <dbReference type="ARBA" id="ARBA00022679"/>
    </source>
</evidence>
<protein>
    <submittedName>
        <fullName evidence="13">CDP-alcohol phosphatidyltransferase family protein</fullName>
    </submittedName>
</protein>
<keyword evidence="6 12" id="KW-1133">Transmembrane helix</keyword>
<dbReference type="GO" id="GO:0046474">
    <property type="term" value="P:glycerophospholipid biosynthetic process"/>
    <property type="evidence" value="ECO:0007669"/>
    <property type="project" value="TreeGrafter"/>
</dbReference>
<keyword evidence="14" id="KW-1185">Reference proteome</keyword>
<dbReference type="InterPro" id="IPR000462">
    <property type="entry name" value="CDP-OH_P_trans"/>
</dbReference>
<evidence type="ECO:0000256" key="8">
    <source>
        <dbReference type="ARBA" id="ARBA00023136"/>
    </source>
</evidence>
<reference evidence="13 14" key="1">
    <citation type="submission" date="2019-08" db="EMBL/GenBank/DDBJ databases">
        <title>In-depth cultivation of the pig gut microbiome towards novel bacterial diversity and tailored functional studies.</title>
        <authorList>
            <person name="Wylensek D."/>
            <person name="Hitch T.C.A."/>
            <person name="Clavel T."/>
        </authorList>
    </citation>
    <scope>NUCLEOTIDE SEQUENCE [LARGE SCALE GENOMIC DNA]</scope>
    <source>
        <strain evidence="13 14">WB03_NA08</strain>
    </source>
</reference>
<evidence type="ECO:0000256" key="10">
    <source>
        <dbReference type="ARBA" id="ARBA00023264"/>
    </source>
</evidence>
<dbReference type="Gene3D" id="1.20.120.1760">
    <property type="match status" value="1"/>
</dbReference>
<keyword evidence="9" id="KW-0594">Phospholipid biosynthesis</keyword>
<dbReference type="InterPro" id="IPR048254">
    <property type="entry name" value="CDP_ALCOHOL_P_TRANSF_CS"/>
</dbReference>
<evidence type="ECO:0000256" key="2">
    <source>
        <dbReference type="ARBA" id="ARBA00010441"/>
    </source>
</evidence>
<comment type="subcellular location">
    <subcellularLocation>
        <location evidence="1">Membrane</location>
        <topology evidence="1">Multi-pass membrane protein</topology>
    </subcellularLocation>
</comment>
<evidence type="ECO:0000256" key="9">
    <source>
        <dbReference type="ARBA" id="ARBA00023209"/>
    </source>
</evidence>
<evidence type="ECO:0000313" key="14">
    <source>
        <dbReference type="Proteomes" id="UP000470875"/>
    </source>
</evidence>
<evidence type="ECO:0000256" key="12">
    <source>
        <dbReference type="SAM" id="Phobius"/>
    </source>
</evidence>
<feature type="transmembrane region" description="Helical" evidence="12">
    <location>
        <begin position="215"/>
        <end position="235"/>
    </location>
</feature>